<dbReference type="EMBL" id="CP163445">
    <property type="protein sequence ID" value="XDQ83372.1"/>
    <property type="molecule type" value="Genomic_DNA"/>
</dbReference>
<sequence>MRNGLKKLAATGAVGLSMLTTSLVGATGAHADSQDGCPYPYVCIYAGPDSSTIVAEFRDITSYYQSTYHGPGFSVVNTRNQDTVWLRIDHGGGPLDYECLTNASHPNNSLGSSGTLTGIMISSNTSC</sequence>
<proteinExistence type="predicted"/>
<dbReference type="AlphaFoldDB" id="A0AB39TVX0"/>
<reference evidence="2" key="1">
    <citation type="submission" date="2024-07" db="EMBL/GenBank/DDBJ databases">
        <authorList>
            <person name="Yu S.T."/>
        </authorList>
    </citation>
    <scope>NUCLEOTIDE SEQUENCE</scope>
    <source>
        <strain evidence="2">Y1</strain>
    </source>
</reference>
<evidence type="ECO:0000313" key="2">
    <source>
        <dbReference type="EMBL" id="XDQ83372.1"/>
    </source>
</evidence>
<name>A0AB39TVX0_9ACTN</name>
<evidence type="ECO:0008006" key="3">
    <source>
        <dbReference type="Google" id="ProtNLM"/>
    </source>
</evidence>
<gene>
    <name evidence="2" type="ORF">AB2U05_35125</name>
</gene>
<organism evidence="2">
    <name type="scientific">Streptomyces sp. Y1</name>
    <dbReference type="NCBI Taxonomy" id="3238634"/>
    <lineage>
        <taxon>Bacteria</taxon>
        <taxon>Bacillati</taxon>
        <taxon>Actinomycetota</taxon>
        <taxon>Actinomycetes</taxon>
        <taxon>Kitasatosporales</taxon>
        <taxon>Streptomycetaceae</taxon>
        <taxon>Streptomyces</taxon>
    </lineage>
</organism>
<keyword evidence="1" id="KW-0732">Signal</keyword>
<feature type="chain" id="PRO_5044257009" description="Peptidase inhibitor family I36" evidence="1">
    <location>
        <begin position="32"/>
        <end position="127"/>
    </location>
</feature>
<feature type="signal peptide" evidence="1">
    <location>
        <begin position="1"/>
        <end position="31"/>
    </location>
</feature>
<accession>A0AB39TVX0</accession>
<dbReference type="RefSeq" id="WP_369185509.1">
    <property type="nucleotide sequence ID" value="NZ_CP163445.1"/>
</dbReference>
<protein>
    <recommendedName>
        <fullName evidence="3">Peptidase inhibitor family I36</fullName>
    </recommendedName>
</protein>
<evidence type="ECO:0000256" key="1">
    <source>
        <dbReference type="SAM" id="SignalP"/>
    </source>
</evidence>